<organism evidence="10 11">
    <name type="scientific">Pisolithus tinctorius Marx 270</name>
    <dbReference type="NCBI Taxonomy" id="870435"/>
    <lineage>
        <taxon>Eukaryota</taxon>
        <taxon>Fungi</taxon>
        <taxon>Dikarya</taxon>
        <taxon>Basidiomycota</taxon>
        <taxon>Agaricomycotina</taxon>
        <taxon>Agaricomycetes</taxon>
        <taxon>Agaricomycetidae</taxon>
        <taxon>Boletales</taxon>
        <taxon>Sclerodermatineae</taxon>
        <taxon>Pisolithaceae</taxon>
        <taxon>Pisolithus</taxon>
    </lineage>
</organism>
<protein>
    <recommendedName>
        <fullName evidence="12">Cytochrome P450</fullName>
    </recommendedName>
</protein>
<dbReference type="InterPro" id="IPR017972">
    <property type="entry name" value="Cyt_P450_CS"/>
</dbReference>
<keyword evidence="5 9" id="KW-0560">Oxidoreductase</keyword>
<dbReference type="PRINTS" id="PR00465">
    <property type="entry name" value="EP450IV"/>
</dbReference>
<dbReference type="GO" id="GO:0016705">
    <property type="term" value="F:oxidoreductase activity, acting on paired donors, with incorporation or reduction of molecular oxygen"/>
    <property type="evidence" value="ECO:0007669"/>
    <property type="project" value="InterPro"/>
</dbReference>
<evidence type="ECO:0000313" key="10">
    <source>
        <dbReference type="EMBL" id="KIO02985.1"/>
    </source>
</evidence>
<dbReference type="InParanoid" id="A0A0C3NQ40"/>
<accession>A0A0C3NQ40</accession>
<feature type="binding site" description="axial binding residue" evidence="8">
    <location>
        <position position="45"/>
    </location>
    <ligand>
        <name>heme</name>
        <dbReference type="ChEBI" id="CHEBI:30413"/>
    </ligand>
    <ligandPart>
        <name>Fe</name>
        <dbReference type="ChEBI" id="CHEBI:18248"/>
    </ligandPart>
</feature>
<keyword evidence="6 8" id="KW-0408">Iron</keyword>
<sequence length="122" mass="13906">MHRRTDLWGPDAEIFDPGRFLDERLKYLTSNPFIFLPFNAGPRICLGQQFAYNEISFFLVCLLQTFSSITLAEDVQTRPPAGLAKGMGRNSQEKVIIKHHLTLYVDKGLWVRMGKASDADNM</sequence>
<evidence type="ECO:0000256" key="4">
    <source>
        <dbReference type="ARBA" id="ARBA00022723"/>
    </source>
</evidence>
<keyword evidence="7 9" id="KW-0503">Monooxygenase</keyword>
<dbReference type="PANTHER" id="PTHR24287">
    <property type="entry name" value="P450, PUTATIVE (EUROFUNG)-RELATED"/>
    <property type="match status" value="1"/>
</dbReference>
<dbReference type="AlphaFoldDB" id="A0A0C3NQ40"/>
<dbReference type="Gene3D" id="1.10.630.10">
    <property type="entry name" value="Cytochrome P450"/>
    <property type="match status" value="1"/>
</dbReference>
<name>A0A0C3NQ40_PISTI</name>
<keyword evidence="11" id="KW-1185">Reference proteome</keyword>
<evidence type="ECO:0000256" key="2">
    <source>
        <dbReference type="ARBA" id="ARBA00010617"/>
    </source>
</evidence>
<evidence type="ECO:0008006" key="12">
    <source>
        <dbReference type="Google" id="ProtNLM"/>
    </source>
</evidence>
<evidence type="ECO:0000256" key="6">
    <source>
        <dbReference type="ARBA" id="ARBA00023004"/>
    </source>
</evidence>
<evidence type="ECO:0000256" key="1">
    <source>
        <dbReference type="ARBA" id="ARBA00001971"/>
    </source>
</evidence>
<keyword evidence="4 8" id="KW-0479">Metal-binding</keyword>
<dbReference type="GO" id="GO:0020037">
    <property type="term" value="F:heme binding"/>
    <property type="evidence" value="ECO:0007669"/>
    <property type="project" value="InterPro"/>
</dbReference>
<gene>
    <name evidence="10" type="ORF">M404DRAFT_628957</name>
</gene>
<keyword evidence="3 8" id="KW-0349">Heme</keyword>
<dbReference type="PROSITE" id="PS00086">
    <property type="entry name" value="CYTOCHROME_P450"/>
    <property type="match status" value="1"/>
</dbReference>
<dbReference type="InterPro" id="IPR002403">
    <property type="entry name" value="Cyt_P450_E_grp-IV"/>
</dbReference>
<evidence type="ECO:0000256" key="8">
    <source>
        <dbReference type="PIRSR" id="PIRSR602403-1"/>
    </source>
</evidence>
<comment type="cofactor">
    <cofactor evidence="1 8">
        <name>heme</name>
        <dbReference type="ChEBI" id="CHEBI:30413"/>
    </cofactor>
</comment>
<dbReference type="Pfam" id="PF00067">
    <property type="entry name" value="p450"/>
    <property type="match status" value="1"/>
</dbReference>
<evidence type="ECO:0000256" key="7">
    <source>
        <dbReference type="ARBA" id="ARBA00023033"/>
    </source>
</evidence>
<dbReference type="Proteomes" id="UP000054217">
    <property type="component" value="Unassembled WGS sequence"/>
</dbReference>
<dbReference type="InterPro" id="IPR047146">
    <property type="entry name" value="Cyt_P450_E_CYP52_fungi"/>
</dbReference>
<dbReference type="GO" id="GO:0005506">
    <property type="term" value="F:iron ion binding"/>
    <property type="evidence" value="ECO:0007669"/>
    <property type="project" value="InterPro"/>
</dbReference>
<evidence type="ECO:0000256" key="9">
    <source>
        <dbReference type="RuleBase" id="RU000461"/>
    </source>
</evidence>
<dbReference type="STRING" id="870435.A0A0C3NQ40"/>
<dbReference type="HOGENOM" id="CLU_164923_0_0_1"/>
<dbReference type="EMBL" id="KN831978">
    <property type="protein sequence ID" value="KIO02985.1"/>
    <property type="molecule type" value="Genomic_DNA"/>
</dbReference>
<dbReference type="GO" id="GO:0004497">
    <property type="term" value="F:monooxygenase activity"/>
    <property type="evidence" value="ECO:0007669"/>
    <property type="project" value="UniProtKB-KW"/>
</dbReference>
<dbReference type="InterPro" id="IPR036396">
    <property type="entry name" value="Cyt_P450_sf"/>
</dbReference>
<evidence type="ECO:0000313" key="11">
    <source>
        <dbReference type="Proteomes" id="UP000054217"/>
    </source>
</evidence>
<reference evidence="10 11" key="1">
    <citation type="submission" date="2014-04" db="EMBL/GenBank/DDBJ databases">
        <authorList>
            <consortium name="DOE Joint Genome Institute"/>
            <person name="Kuo A."/>
            <person name="Kohler A."/>
            <person name="Costa M.D."/>
            <person name="Nagy L.G."/>
            <person name="Floudas D."/>
            <person name="Copeland A."/>
            <person name="Barry K.W."/>
            <person name="Cichocki N."/>
            <person name="Veneault-Fourrey C."/>
            <person name="LaButti K."/>
            <person name="Lindquist E.A."/>
            <person name="Lipzen A."/>
            <person name="Lundell T."/>
            <person name="Morin E."/>
            <person name="Murat C."/>
            <person name="Sun H."/>
            <person name="Tunlid A."/>
            <person name="Henrissat B."/>
            <person name="Grigoriev I.V."/>
            <person name="Hibbett D.S."/>
            <person name="Martin F."/>
            <person name="Nordberg H.P."/>
            <person name="Cantor M.N."/>
            <person name="Hua S.X."/>
        </authorList>
    </citation>
    <scope>NUCLEOTIDE SEQUENCE [LARGE SCALE GENOMIC DNA]</scope>
    <source>
        <strain evidence="10 11">Marx 270</strain>
    </source>
</reference>
<evidence type="ECO:0000256" key="5">
    <source>
        <dbReference type="ARBA" id="ARBA00023002"/>
    </source>
</evidence>
<dbReference type="SUPFAM" id="SSF48264">
    <property type="entry name" value="Cytochrome P450"/>
    <property type="match status" value="1"/>
</dbReference>
<proteinExistence type="inferred from homology"/>
<comment type="similarity">
    <text evidence="2 9">Belongs to the cytochrome P450 family.</text>
</comment>
<evidence type="ECO:0000256" key="3">
    <source>
        <dbReference type="ARBA" id="ARBA00022617"/>
    </source>
</evidence>
<reference evidence="11" key="2">
    <citation type="submission" date="2015-01" db="EMBL/GenBank/DDBJ databases">
        <title>Evolutionary Origins and Diversification of the Mycorrhizal Mutualists.</title>
        <authorList>
            <consortium name="DOE Joint Genome Institute"/>
            <consortium name="Mycorrhizal Genomics Consortium"/>
            <person name="Kohler A."/>
            <person name="Kuo A."/>
            <person name="Nagy L.G."/>
            <person name="Floudas D."/>
            <person name="Copeland A."/>
            <person name="Barry K.W."/>
            <person name="Cichocki N."/>
            <person name="Veneault-Fourrey C."/>
            <person name="LaButti K."/>
            <person name="Lindquist E.A."/>
            <person name="Lipzen A."/>
            <person name="Lundell T."/>
            <person name="Morin E."/>
            <person name="Murat C."/>
            <person name="Riley R."/>
            <person name="Ohm R."/>
            <person name="Sun H."/>
            <person name="Tunlid A."/>
            <person name="Henrissat B."/>
            <person name="Grigoriev I.V."/>
            <person name="Hibbett D.S."/>
            <person name="Martin F."/>
        </authorList>
    </citation>
    <scope>NUCLEOTIDE SEQUENCE [LARGE SCALE GENOMIC DNA]</scope>
    <source>
        <strain evidence="11">Marx 270</strain>
    </source>
</reference>
<dbReference type="InterPro" id="IPR001128">
    <property type="entry name" value="Cyt_P450"/>
</dbReference>
<dbReference type="OrthoDB" id="2624093at2759"/>
<dbReference type="PANTHER" id="PTHR24287:SF1">
    <property type="entry name" value="P450, PUTATIVE (EUROFUNG)-RELATED"/>
    <property type="match status" value="1"/>
</dbReference>